<dbReference type="Gene3D" id="3.40.1260.20">
    <property type="entry name" value="Ribonuclease E, catalytic domain"/>
    <property type="match status" value="1"/>
</dbReference>
<dbReference type="Proteomes" id="UP000192731">
    <property type="component" value="Unassembled WGS sequence"/>
</dbReference>
<evidence type="ECO:0000256" key="3">
    <source>
        <dbReference type="ARBA" id="ARBA00005663"/>
    </source>
</evidence>
<organism evidence="17 18">
    <name type="scientific">Desulfonispora thiosulfatigenes DSM 11270</name>
    <dbReference type="NCBI Taxonomy" id="656914"/>
    <lineage>
        <taxon>Bacteria</taxon>
        <taxon>Bacillati</taxon>
        <taxon>Bacillota</taxon>
        <taxon>Clostridia</taxon>
        <taxon>Eubacteriales</taxon>
        <taxon>Peptococcaceae</taxon>
        <taxon>Desulfonispora</taxon>
    </lineage>
</organism>
<keyword evidence="7" id="KW-0820">tRNA-binding</keyword>
<dbReference type="NCBIfam" id="TIGR00757">
    <property type="entry name" value="RNaseEG"/>
    <property type="match status" value="1"/>
</dbReference>
<evidence type="ECO:0000256" key="7">
    <source>
        <dbReference type="ARBA" id="ARBA00022555"/>
    </source>
</evidence>
<evidence type="ECO:0000256" key="4">
    <source>
        <dbReference type="ARBA" id="ARBA00017719"/>
    </source>
</evidence>
<keyword evidence="5" id="KW-0963">Cytoplasm</keyword>
<evidence type="ECO:0000313" key="17">
    <source>
        <dbReference type="EMBL" id="SMB80399.1"/>
    </source>
</evidence>
<dbReference type="RefSeq" id="WP_084051969.1">
    <property type="nucleotide sequence ID" value="NZ_FWWT01000005.1"/>
</dbReference>
<dbReference type="Pfam" id="PF20833">
    <property type="entry name" value="RNase_E_G_Thio"/>
    <property type="match status" value="1"/>
</dbReference>
<comment type="subcellular location">
    <subcellularLocation>
        <location evidence="2">Cytoplasm</location>
    </subcellularLocation>
</comment>
<reference evidence="17 18" key="1">
    <citation type="submission" date="2017-04" db="EMBL/GenBank/DDBJ databases">
        <authorList>
            <person name="Afonso C.L."/>
            <person name="Miller P.J."/>
            <person name="Scott M.A."/>
            <person name="Spackman E."/>
            <person name="Goraichik I."/>
            <person name="Dimitrov K.M."/>
            <person name="Suarez D.L."/>
            <person name="Swayne D.E."/>
        </authorList>
    </citation>
    <scope>NUCLEOTIDE SEQUENCE [LARGE SCALE GENOMIC DNA]</scope>
    <source>
        <strain evidence="17 18">DSM 11270</strain>
    </source>
</reference>
<dbReference type="InterPro" id="IPR019307">
    <property type="entry name" value="RNA-bd_AU-1/RNase_E/G"/>
</dbReference>
<dbReference type="CDD" id="cd04453">
    <property type="entry name" value="S1_RNase_E"/>
    <property type="match status" value="1"/>
</dbReference>
<evidence type="ECO:0000256" key="8">
    <source>
        <dbReference type="ARBA" id="ARBA00022694"/>
    </source>
</evidence>
<evidence type="ECO:0000256" key="6">
    <source>
        <dbReference type="ARBA" id="ARBA00022552"/>
    </source>
</evidence>
<dbReference type="InterPro" id="IPR012340">
    <property type="entry name" value="NA-bd_OB-fold"/>
</dbReference>
<dbReference type="GO" id="GO:0006364">
    <property type="term" value="P:rRNA processing"/>
    <property type="evidence" value="ECO:0007669"/>
    <property type="project" value="UniProtKB-KW"/>
</dbReference>
<keyword evidence="9" id="KW-0540">Nuclease</keyword>
<keyword evidence="15" id="KW-0694">RNA-binding</keyword>
<protein>
    <recommendedName>
        <fullName evidence="4">Ribonuclease G</fullName>
    </recommendedName>
</protein>
<keyword evidence="14" id="KW-0460">Magnesium</keyword>
<dbReference type="GO" id="GO:0046872">
    <property type="term" value="F:metal ion binding"/>
    <property type="evidence" value="ECO:0007669"/>
    <property type="project" value="UniProtKB-KW"/>
</dbReference>
<dbReference type="InterPro" id="IPR004659">
    <property type="entry name" value="RNase_E/G"/>
</dbReference>
<dbReference type="GO" id="GO:0004540">
    <property type="term" value="F:RNA nuclease activity"/>
    <property type="evidence" value="ECO:0007669"/>
    <property type="project" value="InterPro"/>
</dbReference>
<evidence type="ECO:0000259" key="16">
    <source>
        <dbReference type="PROSITE" id="PS50126"/>
    </source>
</evidence>
<sequence length="485" mass="55051">MKKEIIVQSSTNDTRVAVLENDQLVEIYIEETIGDRLVGSIFKGIVENVLPGMQAAFVDIGREKNTFLYVEDAIPDNSYGKNGVKINIRDILKVGQEVIVQVSKEPLGTKGARVTRQLTLPGRYLVLMPTVDYIGISRRIKDEKERERLQEVAEEIKHPNIGMIIRTVAVDATKEQLEEDLNFLVSVWKKIEKELALPGTKRLIHKDLQLVERILRDVVTEDVDKIIFNSSFDNEKIKGFLGKEFSKYKIVLTNQADIFAEYNVKAELANALKRKVWLKSGGYLIIDQTEALTSIDVNTGKFVGSIDLEDTVLKTNLEATFEIARQLRLRNLGGIIIIDFIDMQYEKNQEMVLTKLEQFLSRDKTKSNILGITSLNLVEMTRKKVRRSLSSIFETTCPCCDGKGRIFSVESVCTNIKDELMEVAGRTMAETIMIKSNPKIISSLKGQGERKIKELEQKIGKNILLRIEESLLINNYEIKAVHNIE</sequence>
<evidence type="ECO:0000256" key="9">
    <source>
        <dbReference type="ARBA" id="ARBA00022722"/>
    </source>
</evidence>
<dbReference type="GO" id="GO:0000049">
    <property type="term" value="F:tRNA binding"/>
    <property type="evidence" value="ECO:0007669"/>
    <property type="project" value="UniProtKB-KW"/>
</dbReference>
<evidence type="ECO:0000256" key="12">
    <source>
        <dbReference type="ARBA" id="ARBA00022759"/>
    </source>
</evidence>
<dbReference type="InterPro" id="IPR048583">
    <property type="entry name" value="RNase_E_G_thioredoxin-like"/>
</dbReference>
<evidence type="ECO:0000256" key="10">
    <source>
        <dbReference type="ARBA" id="ARBA00022723"/>
    </source>
</evidence>
<keyword evidence="8" id="KW-0819">tRNA processing</keyword>
<dbReference type="InterPro" id="IPR003029">
    <property type="entry name" value="S1_domain"/>
</dbReference>
<evidence type="ECO:0000256" key="5">
    <source>
        <dbReference type="ARBA" id="ARBA00022490"/>
    </source>
</evidence>
<evidence type="ECO:0000256" key="13">
    <source>
        <dbReference type="ARBA" id="ARBA00022801"/>
    </source>
</evidence>
<accession>A0A1W1UH88</accession>
<evidence type="ECO:0000256" key="11">
    <source>
        <dbReference type="ARBA" id="ARBA00022730"/>
    </source>
</evidence>
<dbReference type="GO" id="GO:0008033">
    <property type="term" value="P:tRNA processing"/>
    <property type="evidence" value="ECO:0007669"/>
    <property type="project" value="UniProtKB-KW"/>
</dbReference>
<dbReference type="Gene3D" id="2.40.50.140">
    <property type="entry name" value="Nucleic acid-binding proteins"/>
    <property type="match status" value="1"/>
</dbReference>
<dbReference type="PANTHER" id="PTHR30001">
    <property type="entry name" value="RIBONUCLEASE"/>
    <property type="match status" value="1"/>
</dbReference>
<dbReference type="Pfam" id="PF10150">
    <property type="entry name" value="RNase_E_G"/>
    <property type="match status" value="1"/>
</dbReference>
<dbReference type="SMART" id="SM00316">
    <property type="entry name" value="S1"/>
    <property type="match status" value="1"/>
</dbReference>
<keyword evidence="13" id="KW-0378">Hydrolase</keyword>
<keyword evidence="6" id="KW-0698">rRNA processing</keyword>
<comment type="similarity">
    <text evidence="3">Belongs to the RNase E/G family. RNase G subfamily.</text>
</comment>
<dbReference type="PANTHER" id="PTHR30001:SF0">
    <property type="entry name" value="RIBONUCLEASE G"/>
    <property type="match status" value="1"/>
</dbReference>
<keyword evidence="12" id="KW-0255">Endonuclease</keyword>
<dbReference type="SUPFAM" id="SSF50249">
    <property type="entry name" value="Nucleic acid-binding proteins"/>
    <property type="match status" value="1"/>
</dbReference>
<feature type="domain" description="S1 motif" evidence="16">
    <location>
        <begin position="39"/>
        <end position="123"/>
    </location>
</feature>
<dbReference type="GO" id="GO:0005737">
    <property type="term" value="C:cytoplasm"/>
    <property type="evidence" value="ECO:0007669"/>
    <property type="project" value="UniProtKB-SubCell"/>
</dbReference>
<evidence type="ECO:0000256" key="15">
    <source>
        <dbReference type="ARBA" id="ARBA00022884"/>
    </source>
</evidence>
<dbReference type="PROSITE" id="PS50126">
    <property type="entry name" value="S1"/>
    <property type="match status" value="1"/>
</dbReference>
<dbReference type="AlphaFoldDB" id="A0A1W1UH88"/>
<gene>
    <name evidence="17" type="ORF">SAMN00017405_0869</name>
</gene>
<evidence type="ECO:0000313" key="18">
    <source>
        <dbReference type="Proteomes" id="UP000192731"/>
    </source>
</evidence>
<name>A0A1W1UH88_DESTI</name>
<evidence type="ECO:0000256" key="14">
    <source>
        <dbReference type="ARBA" id="ARBA00022842"/>
    </source>
</evidence>
<comment type="cofactor">
    <cofactor evidence="1">
        <name>Mg(2+)</name>
        <dbReference type="ChEBI" id="CHEBI:18420"/>
    </cofactor>
</comment>
<evidence type="ECO:0000256" key="1">
    <source>
        <dbReference type="ARBA" id="ARBA00001946"/>
    </source>
</evidence>
<dbReference type="EMBL" id="FWWT01000005">
    <property type="protein sequence ID" value="SMB80399.1"/>
    <property type="molecule type" value="Genomic_DNA"/>
</dbReference>
<dbReference type="GO" id="GO:0019843">
    <property type="term" value="F:rRNA binding"/>
    <property type="evidence" value="ECO:0007669"/>
    <property type="project" value="UniProtKB-KW"/>
</dbReference>
<keyword evidence="10" id="KW-0479">Metal-binding</keyword>
<dbReference type="GO" id="GO:0016787">
    <property type="term" value="F:hydrolase activity"/>
    <property type="evidence" value="ECO:0007669"/>
    <property type="project" value="UniProtKB-KW"/>
</dbReference>
<dbReference type="STRING" id="656914.SAMN00017405_0869"/>
<dbReference type="OrthoDB" id="9804278at2"/>
<keyword evidence="18" id="KW-1185">Reference proteome</keyword>
<dbReference type="GO" id="GO:0004519">
    <property type="term" value="F:endonuclease activity"/>
    <property type="evidence" value="ECO:0007669"/>
    <property type="project" value="UniProtKB-KW"/>
</dbReference>
<evidence type="ECO:0000256" key="2">
    <source>
        <dbReference type="ARBA" id="ARBA00004496"/>
    </source>
</evidence>
<proteinExistence type="inferred from homology"/>
<keyword evidence="11" id="KW-0699">rRNA-binding</keyword>